<evidence type="ECO:0000313" key="2">
    <source>
        <dbReference type="Proteomes" id="UP001163603"/>
    </source>
</evidence>
<proteinExistence type="predicted"/>
<evidence type="ECO:0000313" key="1">
    <source>
        <dbReference type="EMBL" id="KAJ0034757.1"/>
    </source>
</evidence>
<dbReference type="Proteomes" id="UP001163603">
    <property type="component" value="Chromosome 7"/>
</dbReference>
<sequence length="43" mass="5236">MADSRRMYSWWWDSHISPKNSKWLQGRILRVLLVSYGFNLHLS</sequence>
<name>A0ACC0YEK5_9ROSI</name>
<organism evidence="1 2">
    <name type="scientific">Pistacia integerrima</name>
    <dbReference type="NCBI Taxonomy" id="434235"/>
    <lineage>
        <taxon>Eukaryota</taxon>
        <taxon>Viridiplantae</taxon>
        <taxon>Streptophyta</taxon>
        <taxon>Embryophyta</taxon>
        <taxon>Tracheophyta</taxon>
        <taxon>Spermatophyta</taxon>
        <taxon>Magnoliopsida</taxon>
        <taxon>eudicotyledons</taxon>
        <taxon>Gunneridae</taxon>
        <taxon>Pentapetalae</taxon>
        <taxon>rosids</taxon>
        <taxon>malvids</taxon>
        <taxon>Sapindales</taxon>
        <taxon>Anacardiaceae</taxon>
        <taxon>Pistacia</taxon>
    </lineage>
</organism>
<reference evidence="2" key="1">
    <citation type="journal article" date="2023" name="G3 (Bethesda)">
        <title>Genome assembly and association tests identify interacting loci associated with vigor, precocity, and sex in interspecific pistachio rootstocks.</title>
        <authorList>
            <person name="Palmer W."/>
            <person name="Jacygrad E."/>
            <person name="Sagayaradj S."/>
            <person name="Cavanaugh K."/>
            <person name="Han R."/>
            <person name="Bertier L."/>
            <person name="Beede B."/>
            <person name="Kafkas S."/>
            <person name="Golino D."/>
            <person name="Preece J."/>
            <person name="Michelmore R."/>
        </authorList>
    </citation>
    <scope>NUCLEOTIDE SEQUENCE [LARGE SCALE GENOMIC DNA]</scope>
</reference>
<comment type="caution">
    <text evidence="1">The sequence shown here is derived from an EMBL/GenBank/DDBJ whole genome shotgun (WGS) entry which is preliminary data.</text>
</comment>
<gene>
    <name evidence="1" type="ORF">Pint_26257</name>
</gene>
<dbReference type="EMBL" id="CM047742">
    <property type="protein sequence ID" value="KAJ0034757.1"/>
    <property type="molecule type" value="Genomic_DNA"/>
</dbReference>
<accession>A0ACC0YEK5</accession>
<protein>
    <submittedName>
        <fullName evidence="1">Uncharacterized protein</fullName>
    </submittedName>
</protein>
<keyword evidence="2" id="KW-1185">Reference proteome</keyword>